<feature type="compositionally biased region" description="Polar residues" evidence="1">
    <location>
        <begin position="325"/>
        <end position="338"/>
    </location>
</feature>
<accession>A0A976MDN0</accession>
<feature type="transmembrane region" description="Helical" evidence="2">
    <location>
        <begin position="704"/>
        <end position="723"/>
    </location>
</feature>
<feature type="transmembrane region" description="Helical" evidence="2">
    <location>
        <begin position="652"/>
        <end position="676"/>
    </location>
</feature>
<evidence type="ECO:0000256" key="1">
    <source>
        <dbReference type="SAM" id="MobiDB-lite"/>
    </source>
</evidence>
<reference evidence="3" key="1">
    <citation type="submission" date="2022-07" db="EMBL/GenBank/DDBJ databases">
        <title>Evaluation of T. orientalis genome assembly methods using nanopore sequencing and analysis of variation between genomes.</title>
        <authorList>
            <person name="Yam J."/>
            <person name="Micallef M.L."/>
            <person name="Liu M."/>
            <person name="Djordjevic S.P."/>
            <person name="Bogema D.R."/>
            <person name="Jenkins C."/>
        </authorList>
    </citation>
    <scope>NUCLEOTIDE SEQUENCE</scope>
    <source>
        <strain evidence="3">Goon Nure</strain>
    </source>
</reference>
<gene>
    <name evidence="3" type="ORF">MACK_002566</name>
</gene>
<proteinExistence type="predicted"/>
<feature type="region of interest" description="Disordered" evidence="1">
    <location>
        <begin position="315"/>
        <end position="339"/>
    </location>
</feature>
<dbReference type="EMBL" id="CP056072">
    <property type="protein sequence ID" value="UKK02473.2"/>
    <property type="molecule type" value="Genomic_DNA"/>
</dbReference>
<feature type="transmembrane region" description="Helical" evidence="2">
    <location>
        <begin position="140"/>
        <end position="163"/>
    </location>
</feature>
<feature type="transmembrane region" description="Helical" evidence="2">
    <location>
        <begin position="867"/>
        <end position="888"/>
    </location>
</feature>
<evidence type="ECO:0000313" key="4">
    <source>
        <dbReference type="Proteomes" id="UP000244811"/>
    </source>
</evidence>
<evidence type="ECO:0000313" key="3">
    <source>
        <dbReference type="EMBL" id="UKK02473.2"/>
    </source>
</evidence>
<dbReference type="AlphaFoldDB" id="A0A976MDN0"/>
<sequence length="916" mass="102235">MKWHNLRHVLYLKSSDFMAMLSVIHMLKLVLVGFGVIRNAHDIQDIQSQAWALITSTVVFTICLAGSRRGYAAITTADASKESDGNTEPGEKTYSRFHRFFIPIALFISLVDLITMSAYHGIITVLALHLVLISFSLTGFPCIIILALNITGVVFGTGFHLILVRRLYSDVEGTLGHHPAIGGPMSFHGLTHNTAGHWSHAQNRLTELATSYGYGLATKTSIVLLDMGLLLVHIVGGLAFYSRFWKLGVLMAKHKANPSHYVQDFPLLLKLEQVIFNAFAGVFSGASVGTGVYEEDQVAPALGKKVVGSAVHGRAPGEGGELHSNPGSKDNTPKNNENMMDDELEDAEWLKFLEKNESVKTFGRRTYSTEPIQLNYLPPSTLADAYPDIGCIDKFDSDFYDGDLNSMGTLSSLYGSRFGTLTSANLGSRLGSRFGSRMTSTSKLTSKVDTVSTNLPLSTTTTFSEDSGGSIAERLLHEGGEGLPVSSYTGTDNVSKAHGSPKSSTIVRFNTKPFTTIPPEPVYRDRSDVNSVEGEIEPEKELVERKVRVESSSVHLRALNSALKEDKLMNITVEFYNPFTKFIYLLMPNWAKKIMKKSVLSSNSLKKKREMVHNLRWSGPRSLPHVNALQLFSYEQYEWLYVKWMHSFNRHFYNSTVFEMIAIIFYSSAGTILLGYRHYLTLSESDKELYIGKTSRLVTMAVRFILYPIISLILIIMVGYILLNHVTPSTAGDATVVGDRAGKSANAITGAAVNSEQPSAKGDVNSLKKARKERKNKMRGNERIIWVYWLMLLLCLVDFVGSMFDVFVSLGLETPPYAVHNSLVMQFLMTKTAAFLLLRFPTLFVLYLIYFVGLFTAQFFLKHTNTFRFITMQVSCQLIIGVGSWSFLIRPVDLNRRRVFSEVILPYVLYLSNFLR</sequence>
<evidence type="ECO:0000256" key="2">
    <source>
        <dbReference type="SAM" id="Phobius"/>
    </source>
</evidence>
<feature type="transmembrane region" description="Helical" evidence="2">
    <location>
        <begin position="17"/>
        <end position="37"/>
    </location>
</feature>
<organism evidence="3 4">
    <name type="scientific">Theileria orientalis</name>
    <dbReference type="NCBI Taxonomy" id="68886"/>
    <lineage>
        <taxon>Eukaryota</taxon>
        <taxon>Sar</taxon>
        <taxon>Alveolata</taxon>
        <taxon>Apicomplexa</taxon>
        <taxon>Aconoidasida</taxon>
        <taxon>Piroplasmida</taxon>
        <taxon>Theileriidae</taxon>
        <taxon>Theileria</taxon>
    </lineage>
</organism>
<dbReference type="Proteomes" id="UP000244811">
    <property type="component" value="Chromosome 4"/>
</dbReference>
<feature type="transmembrane region" description="Helical" evidence="2">
    <location>
        <begin position="784"/>
        <end position="812"/>
    </location>
</feature>
<feature type="transmembrane region" description="Helical" evidence="2">
    <location>
        <begin position="844"/>
        <end position="861"/>
    </location>
</feature>
<feature type="transmembrane region" description="Helical" evidence="2">
    <location>
        <begin position="222"/>
        <end position="241"/>
    </location>
</feature>
<protein>
    <submittedName>
        <fullName evidence="3">Uncharacterized protein</fullName>
    </submittedName>
</protein>
<name>A0A976MDN0_THEOR</name>
<feature type="transmembrane region" description="Helical" evidence="2">
    <location>
        <begin position="100"/>
        <end position="133"/>
    </location>
</feature>
<keyword evidence="2" id="KW-1133">Transmembrane helix</keyword>
<keyword evidence="2" id="KW-0812">Transmembrane</keyword>
<keyword evidence="2" id="KW-0472">Membrane</keyword>